<feature type="transmembrane region" description="Helical" evidence="1">
    <location>
        <begin position="95"/>
        <end position="117"/>
    </location>
</feature>
<sequence length="158" mass="17655">MNIDEIIKLAKLENKTLFKALFVSLFLFFVFAPGCALLILEGKSELFNSQLTVTLGTGLLISAPFIFLGVVVYMHPYKTLCEFRHKSATEAAWNLLIGAGIWSLLSAGVSFSFIHTANEWLMLNVSENILIQYGAVWFVLFSVFGGIFYINSSREIKS</sequence>
<dbReference type="RefSeq" id="WP_167677488.1">
    <property type="nucleotide sequence ID" value="NZ_CP050313.1"/>
</dbReference>
<accession>A0A6G9QJD4</accession>
<gene>
    <name evidence="2" type="ORF">HBH39_08855</name>
</gene>
<dbReference type="Proteomes" id="UP000502608">
    <property type="component" value="Chromosome"/>
</dbReference>
<keyword evidence="3" id="KW-1185">Reference proteome</keyword>
<feature type="transmembrane region" description="Helical" evidence="1">
    <location>
        <begin position="52"/>
        <end position="74"/>
    </location>
</feature>
<evidence type="ECO:0000313" key="3">
    <source>
        <dbReference type="Proteomes" id="UP000502608"/>
    </source>
</evidence>
<name>A0A6G9QJD4_9GAMM</name>
<dbReference type="KEGG" id="saes:HBH39_08855"/>
<evidence type="ECO:0000313" key="2">
    <source>
        <dbReference type="EMBL" id="QIR14582.1"/>
    </source>
</evidence>
<keyword evidence="1" id="KW-0472">Membrane</keyword>
<feature type="transmembrane region" description="Helical" evidence="1">
    <location>
        <begin position="20"/>
        <end position="40"/>
    </location>
</feature>
<feature type="transmembrane region" description="Helical" evidence="1">
    <location>
        <begin position="129"/>
        <end position="150"/>
    </location>
</feature>
<dbReference type="EMBL" id="CP050313">
    <property type="protein sequence ID" value="QIR14582.1"/>
    <property type="molecule type" value="Genomic_DNA"/>
</dbReference>
<organism evidence="2 3">
    <name type="scientific">Shewanella aestuarii</name>
    <dbReference type="NCBI Taxonomy" id="1028752"/>
    <lineage>
        <taxon>Bacteria</taxon>
        <taxon>Pseudomonadati</taxon>
        <taxon>Pseudomonadota</taxon>
        <taxon>Gammaproteobacteria</taxon>
        <taxon>Alteromonadales</taxon>
        <taxon>Shewanellaceae</taxon>
        <taxon>Shewanella</taxon>
    </lineage>
</organism>
<protein>
    <submittedName>
        <fullName evidence="2">Uncharacterized protein</fullName>
    </submittedName>
</protein>
<keyword evidence="1" id="KW-1133">Transmembrane helix</keyword>
<keyword evidence="1" id="KW-0812">Transmembrane</keyword>
<proteinExistence type="predicted"/>
<evidence type="ECO:0000256" key="1">
    <source>
        <dbReference type="SAM" id="Phobius"/>
    </source>
</evidence>
<reference evidence="2 3" key="1">
    <citation type="submission" date="2020-03" db="EMBL/GenBank/DDBJ databases">
        <title>Complete genome sequence of Shewanella sp.</title>
        <authorList>
            <person name="Kim Y.-S."/>
            <person name="Kim S.-J."/>
            <person name="Jung H.-K."/>
            <person name="Kim K.-H."/>
        </authorList>
    </citation>
    <scope>NUCLEOTIDE SEQUENCE [LARGE SCALE GENOMIC DNA]</scope>
    <source>
        <strain evidence="2 3">PN3F2</strain>
    </source>
</reference>
<dbReference type="AlphaFoldDB" id="A0A6G9QJD4"/>